<feature type="compositionally biased region" description="Polar residues" evidence="1">
    <location>
        <begin position="113"/>
        <end position="132"/>
    </location>
</feature>
<dbReference type="Proteomes" id="UP000036681">
    <property type="component" value="Unplaced"/>
</dbReference>
<name>A0A0M3HRV0_ASCLU</name>
<dbReference type="AlphaFoldDB" id="A0A0M3HRV0"/>
<evidence type="ECO:0000256" key="1">
    <source>
        <dbReference type="SAM" id="MobiDB-lite"/>
    </source>
</evidence>
<feature type="region of interest" description="Disordered" evidence="1">
    <location>
        <begin position="1"/>
        <end position="26"/>
    </location>
</feature>
<reference evidence="3" key="1">
    <citation type="submission" date="2017-02" db="UniProtKB">
        <authorList>
            <consortium name="WormBaseParasite"/>
        </authorList>
    </citation>
    <scope>IDENTIFICATION</scope>
</reference>
<feature type="compositionally biased region" description="Basic and acidic residues" evidence="1">
    <location>
        <begin position="1"/>
        <end position="16"/>
    </location>
</feature>
<keyword evidence="2" id="KW-1185">Reference proteome</keyword>
<dbReference type="WBParaSite" id="ALUE_0000510301-mRNA-1">
    <property type="protein sequence ID" value="ALUE_0000510301-mRNA-1"/>
    <property type="gene ID" value="ALUE_0000510301"/>
</dbReference>
<organism evidence="2 3">
    <name type="scientific">Ascaris lumbricoides</name>
    <name type="common">Giant roundworm</name>
    <dbReference type="NCBI Taxonomy" id="6252"/>
    <lineage>
        <taxon>Eukaryota</taxon>
        <taxon>Metazoa</taxon>
        <taxon>Ecdysozoa</taxon>
        <taxon>Nematoda</taxon>
        <taxon>Chromadorea</taxon>
        <taxon>Rhabditida</taxon>
        <taxon>Spirurina</taxon>
        <taxon>Ascaridomorpha</taxon>
        <taxon>Ascaridoidea</taxon>
        <taxon>Ascarididae</taxon>
        <taxon>Ascaris</taxon>
    </lineage>
</organism>
<evidence type="ECO:0000313" key="2">
    <source>
        <dbReference type="Proteomes" id="UP000036681"/>
    </source>
</evidence>
<feature type="region of interest" description="Disordered" evidence="1">
    <location>
        <begin position="112"/>
        <end position="132"/>
    </location>
</feature>
<sequence length="132" mass="14297">MREKQREAHRGIDSCRRAHRSAPTSRRPLRSASVCLHGPLSGSLGEAIGVRLCRVPASNACCLCSLHKHRRRPLLSESPGFTCCAHSTRTVSYPSALPVLTSRELIQCAPSLGTATRPPTHSSSQSIRRSGC</sequence>
<evidence type="ECO:0000313" key="3">
    <source>
        <dbReference type="WBParaSite" id="ALUE_0000510301-mRNA-1"/>
    </source>
</evidence>
<accession>A0A0M3HRV0</accession>
<proteinExistence type="predicted"/>
<protein>
    <submittedName>
        <fullName evidence="3">Uncharacterized protein</fullName>
    </submittedName>
</protein>